<keyword evidence="6" id="KW-1185">Reference proteome</keyword>
<dbReference type="CDD" id="cd11333">
    <property type="entry name" value="AmyAc_SI_OligoGlu_DGase"/>
    <property type="match status" value="1"/>
</dbReference>
<dbReference type="AlphaFoldDB" id="A0AA95EUL5"/>
<dbReference type="InterPro" id="IPR017853">
    <property type="entry name" value="GH"/>
</dbReference>
<evidence type="ECO:0000256" key="3">
    <source>
        <dbReference type="ARBA" id="ARBA00023295"/>
    </source>
</evidence>
<evidence type="ECO:0000256" key="1">
    <source>
        <dbReference type="ARBA" id="ARBA00008061"/>
    </source>
</evidence>
<evidence type="ECO:0000259" key="4">
    <source>
        <dbReference type="SMART" id="SM00642"/>
    </source>
</evidence>
<dbReference type="InterPro" id="IPR013780">
    <property type="entry name" value="Glyco_hydro_b"/>
</dbReference>
<reference evidence="5" key="1">
    <citation type="submission" date="2023-03" db="EMBL/GenBank/DDBJ databases">
        <title>Andean soil-derived lignocellulolytic bacterial consortium as a source of novel taxa and putative plastic-active enzymes.</title>
        <authorList>
            <person name="Diaz-Garcia L."/>
            <person name="Chuvochina M."/>
            <person name="Feuerriegel G."/>
            <person name="Bunk B."/>
            <person name="Sproer C."/>
            <person name="Streit W.R."/>
            <person name="Rodriguez L.M."/>
            <person name="Overmann J."/>
            <person name="Jimenez D.J."/>
        </authorList>
    </citation>
    <scope>NUCLEOTIDE SEQUENCE</scope>
    <source>
        <strain evidence="5">MAG 2441</strain>
    </source>
</reference>
<dbReference type="Gene3D" id="3.90.400.10">
    <property type="entry name" value="Oligo-1,6-glucosidase, Domain 2"/>
    <property type="match status" value="1"/>
</dbReference>
<evidence type="ECO:0000313" key="5">
    <source>
        <dbReference type="EMBL" id="WEK53745.1"/>
    </source>
</evidence>
<dbReference type="FunFam" id="3.20.20.80:FF:000064">
    <property type="entry name" value="Oligo-1,6-glucosidase"/>
    <property type="match status" value="2"/>
</dbReference>
<dbReference type="GO" id="GO:0009313">
    <property type="term" value="P:oligosaccharide catabolic process"/>
    <property type="evidence" value="ECO:0007669"/>
    <property type="project" value="TreeGrafter"/>
</dbReference>
<dbReference type="SUPFAM" id="SSF51011">
    <property type="entry name" value="Glycosyl hydrolase domain"/>
    <property type="match status" value="1"/>
</dbReference>
<dbReference type="FunFam" id="2.60.40.1180:FF:000007">
    <property type="entry name" value="Sucrose isomerase"/>
    <property type="match status" value="1"/>
</dbReference>
<feature type="domain" description="Glycosyl hydrolase family 13 catalytic" evidence="4">
    <location>
        <begin position="13"/>
        <end position="418"/>
    </location>
</feature>
<dbReference type="Gene3D" id="3.20.20.80">
    <property type="entry name" value="Glycosidases"/>
    <property type="match status" value="1"/>
</dbReference>
<keyword evidence="2" id="KW-0378">Hydrolase</keyword>
<dbReference type="PANTHER" id="PTHR10357:SF178">
    <property type="entry name" value="OLIGO-1,6-GLUCOSIDASE 3-RELATED"/>
    <property type="match status" value="1"/>
</dbReference>
<dbReference type="Pfam" id="PF23915">
    <property type="entry name" value="SusG_C"/>
    <property type="match status" value="1"/>
</dbReference>
<dbReference type="SUPFAM" id="SSF51445">
    <property type="entry name" value="(Trans)glycosidases"/>
    <property type="match status" value="1"/>
</dbReference>
<dbReference type="GO" id="GO:0004556">
    <property type="term" value="F:alpha-amylase activity"/>
    <property type="evidence" value="ECO:0007669"/>
    <property type="project" value="TreeGrafter"/>
</dbReference>
<keyword evidence="3" id="KW-0326">Glycosidase</keyword>
<gene>
    <name evidence="5" type="ORF">P0Y55_14340</name>
</gene>
<proteinExistence type="inferred from homology"/>
<dbReference type="PANTHER" id="PTHR10357">
    <property type="entry name" value="ALPHA-AMYLASE FAMILY MEMBER"/>
    <property type="match status" value="1"/>
</dbReference>
<evidence type="ECO:0000313" key="6">
    <source>
        <dbReference type="Proteomes" id="UP001178662"/>
    </source>
</evidence>
<dbReference type="InterPro" id="IPR056300">
    <property type="entry name" value="SusG-like_C"/>
</dbReference>
<accession>A0AA95EUL5</accession>
<dbReference type="FunFam" id="3.90.400.10:FF:000002">
    <property type="entry name" value="Sucrose isomerase"/>
    <property type="match status" value="1"/>
</dbReference>
<dbReference type="InterPro" id="IPR045857">
    <property type="entry name" value="O16G_dom_2"/>
</dbReference>
<dbReference type="Gene3D" id="2.60.40.1180">
    <property type="entry name" value="Golgi alpha-mannosidase II"/>
    <property type="match status" value="1"/>
</dbReference>
<dbReference type="Pfam" id="PF00128">
    <property type="entry name" value="Alpha-amylase"/>
    <property type="match status" value="1"/>
</dbReference>
<comment type="similarity">
    <text evidence="1">Belongs to the glycosyl hydrolase 13 family.</text>
</comment>
<evidence type="ECO:0000256" key="2">
    <source>
        <dbReference type="ARBA" id="ARBA00022801"/>
    </source>
</evidence>
<organism evidence="5 6">
    <name type="scientific">Candidatus Cohnella colombiensis</name>
    <dbReference type="NCBI Taxonomy" id="3121368"/>
    <lineage>
        <taxon>Bacteria</taxon>
        <taxon>Bacillati</taxon>
        <taxon>Bacillota</taxon>
        <taxon>Bacilli</taxon>
        <taxon>Bacillales</taxon>
        <taxon>Paenibacillaceae</taxon>
        <taxon>Cohnella</taxon>
    </lineage>
</organism>
<dbReference type="EMBL" id="CP119317">
    <property type="protein sequence ID" value="WEK53745.1"/>
    <property type="molecule type" value="Genomic_DNA"/>
</dbReference>
<dbReference type="SMART" id="SM00642">
    <property type="entry name" value="Aamy"/>
    <property type="match status" value="1"/>
</dbReference>
<dbReference type="InterPro" id="IPR006047">
    <property type="entry name" value="GH13_cat_dom"/>
</dbReference>
<name>A0AA95EUL5_9BACL</name>
<protein>
    <submittedName>
        <fullName evidence="5">Alpha-glucosidase</fullName>
    </submittedName>
</protein>
<dbReference type="NCBIfam" id="NF008183">
    <property type="entry name" value="PRK10933.1"/>
    <property type="match status" value="1"/>
</dbReference>
<sequence>MNRTWWKESVAYQIYPRSFMDSNGDGIGDLQGIIAKLDYLQELGIDVIWLCPIYQSPNDDNGYDISDYRGVMSEFGTMEDFDQLLREVHARKMKVIIDLVINHTSDEHPWFLESRASMNNDKRDYYIWRDPVEGGVPNNWESIFGGSAWELDEASGQYFLHIFSRKQPDLNWENDAVRQELYEMVNWWLDKGIDGFRIDAISHIKKLPGLPDLPNPNNLPYVPSFDGHMNREGIHEWLQELKTETFSKYDIMTVGEANGVKIENVEDVAAWVGEENGNFNMVFQFEHLGLWNNTSDNALDLVGLKRILSKWQNGMEGVGWNALFIENHDLPRSVSTLGNDGEYRVPSAKALATMYFLMKGTPFIYQGQELGMTNLSFDSIEDFDDKAQHNHYRIAIENGQSHEQLMRDMGKTTRDNSRTPMQWDASPNAGFSSSLPWFRVNPNYADINVKKDLADSDSIYHFYKRLIRLRKENEVAVYGAYDLLLEEHEQIFAYTRTMGERQLLVIVNMSSEECRFALPEAVMHEQKLLLSNYAVEETVLSSDELTFRPYEARVYLA</sequence>
<dbReference type="Proteomes" id="UP001178662">
    <property type="component" value="Chromosome"/>
</dbReference>